<evidence type="ECO:0000256" key="2">
    <source>
        <dbReference type="RuleBase" id="RU367162"/>
    </source>
</evidence>
<dbReference type="InterPro" id="IPR011107">
    <property type="entry name" value="PPI_Ypi1"/>
</dbReference>
<comment type="subcellular location">
    <subcellularLocation>
        <location evidence="2">Nucleus</location>
    </subcellularLocation>
</comment>
<sequence length="171" mass="18442">MAFAATRVRPSTSAPSDGSRTITLRDSQPGEGDAAPDASNEPVGRLHLRGAARSRPRVVWRDDVVDNEGAGKKSSKICCIYHKPKRFDESSDESSSESDSDSSCSQGHTGRRRRHHHHHPASDAGGDAQALRSDGGGTVQTLNESSDEVNVYERVPGGRKLQKKGKMPARN</sequence>
<feature type="region of interest" description="Disordered" evidence="3">
    <location>
        <begin position="1"/>
        <end position="171"/>
    </location>
</feature>
<dbReference type="GO" id="GO:0008157">
    <property type="term" value="F:protein phosphatase 1 binding"/>
    <property type="evidence" value="ECO:0007669"/>
    <property type="project" value="TreeGrafter"/>
</dbReference>
<evidence type="ECO:0000313" key="4">
    <source>
        <dbReference type="EMBL" id="PCH39351.1"/>
    </source>
</evidence>
<dbReference type="GO" id="GO:0005634">
    <property type="term" value="C:nucleus"/>
    <property type="evidence" value="ECO:0007669"/>
    <property type="project" value="UniProtKB-SubCell"/>
</dbReference>
<proteinExistence type="inferred from homology"/>
<reference evidence="4 5" key="1">
    <citation type="journal article" date="2012" name="Science">
        <title>The Paleozoic origin of enzymatic lignin decomposition reconstructed from 31 fungal genomes.</title>
        <authorList>
            <person name="Floudas D."/>
            <person name="Binder M."/>
            <person name="Riley R."/>
            <person name="Barry K."/>
            <person name="Blanchette R.A."/>
            <person name="Henrissat B."/>
            <person name="Martinez A.T."/>
            <person name="Otillar R."/>
            <person name="Spatafora J.W."/>
            <person name="Yadav J.S."/>
            <person name="Aerts A."/>
            <person name="Benoit I."/>
            <person name="Boyd A."/>
            <person name="Carlson A."/>
            <person name="Copeland A."/>
            <person name="Coutinho P.M."/>
            <person name="de Vries R.P."/>
            <person name="Ferreira P."/>
            <person name="Findley K."/>
            <person name="Foster B."/>
            <person name="Gaskell J."/>
            <person name="Glotzer D."/>
            <person name="Gorecki P."/>
            <person name="Heitman J."/>
            <person name="Hesse C."/>
            <person name="Hori C."/>
            <person name="Igarashi K."/>
            <person name="Jurgens J.A."/>
            <person name="Kallen N."/>
            <person name="Kersten P."/>
            <person name="Kohler A."/>
            <person name="Kuees U."/>
            <person name="Kumar T.K.A."/>
            <person name="Kuo A."/>
            <person name="LaButti K."/>
            <person name="Larrondo L.F."/>
            <person name="Lindquist E."/>
            <person name="Ling A."/>
            <person name="Lombard V."/>
            <person name="Lucas S."/>
            <person name="Lundell T."/>
            <person name="Martin R."/>
            <person name="McLaughlin D.J."/>
            <person name="Morgenstern I."/>
            <person name="Morin E."/>
            <person name="Murat C."/>
            <person name="Nagy L.G."/>
            <person name="Nolan M."/>
            <person name="Ohm R.A."/>
            <person name="Patyshakuliyeva A."/>
            <person name="Rokas A."/>
            <person name="Ruiz-Duenas F.J."/>
            <person name="Sabat G."/>
            <person name="Salamov A."/>
            <person name="Samejima M."/>
            <person name="Schmutz J."/>
            <person name="Slot J.C."/>
            <person name="St John F."/>
            <person name="Stenlid J."/>
            <person name="Sun H."/>
            <person name="Sun S."/>
            <person name="Syed K."/>
            <person name="Tsang A."/>
            <person name="Wiebenga A."/>
            <person name="Young D."/>
            <person name="Pisabarro A."/>
            <person name="Eastwood D.C."/>
            <person name="Martin F."/>
            <person name="Cullen D."/>
            <person name="Grigoriev I.V."/>
            <person name="Hibbett D.S."/>
        </authorList>
    </citation>
    <scope>NUCLEOTIDE SEQUENCE [LARGE SCALE GENOMIC DNA]</scope>
    <source>
        <strain evidence="4 5">MD-104</strain>
    </source>
</reference>
<evidence type="ECO:0000256" key="3">
    <source>
        <dbReference type="SAM" id="MobiDB-lite"/>
    </source>
</evidence>
<feature type="compositionally biased region" description="Polar residues" evidence="3">
    <location>
        <begin position="9"/>
        <end position="26"/>
    </location>
</feature>
<feature type="compositionally biased region" description="Basic residues" evidence="3">
    <location>
        <begin position="109"/>
        <end position="119"/>
    </location>
</feature>
<feature type="compositionally biased region" description="Basic residues" evidence="3">
    <location>
        <begin position="46"/>
        <end position="58"/>
    </location>
</feature>
<evidence type="ECO:0000256" key="1">
    <source>
        <dbReference type="ARBA" id="ARBA00005605"/>
    </source>
</evidence>
<gene>
    <name evidence="4" type="ORF">WOLCODRAFT_134736</name>
</gene>
<organism evidence="4 5">
    <name type="scientific">Wolfiporia cocos (strain MD-104)</name>
    <name type="common">Brown rot fungus</name>
    <dbReference type="NCBI Taxonomy" id="742152"/>
    <lineage>
        <taxon>Eukaryota</taxon>
        <taxon>Fungi</taxon>
        <taxon>Dikarya</taxon>
        <taxon>Basidiomycota</taxon>
        <taxon>Agaricomycotina</taxon>
        <taxon>Agaricomycetes</taxon>
        <taxon>Polyporales</taxon>
        <taxon>Phaeolaceae</taxon>
        <taxon>Wolfiporia</taxon>
    </lineage>
</organism>
<dbReference type="OMA" id="RPEPNAY"/>
<dbReference type="AlphaFoldDB" id="A0A2H3JBS0"/>
<dbReference type="OrthoDB" id="307488at2759"/>
<protein>
    <recommendedName>
        <fullName evidence="2">Type 1 phosphatases regulator</fullName>
    </recommendedName>
</protein>
<comment type="function">
    <text evidence="2">Regulator of type 1 phosphatases which maintains protein phosphatase activity under strict control.</text>
</comment>
<keyword evidence="2" id="KW-0539">Nucleus</keyword>
<dbReference type="STRING" id="742152.A0A2H3JBS0"/>
<comment type="similarity">
    <text evidence="1 2">Belongs to the YPI1 family.</text>
</comment>
<keyword evidence="5" id="KW-1185">Reference proteome</keyword>
<dbReference type="Proteomes" id="UP000218811">
    <property type="component" value="Unassembled WGS sequence"/>
</dbReference>
<accession>A0A2H3JBS0</accession>
<dbReference type="GO" id="GO:0004865">
    <property type="term" value="F:protein serine/threonine phosphatase inhibitor activity"/>
    <property type="evidence" value="ECO:0007669"/>
    <property type="project" value="UniProtKB-UniRule"/>
</dbReference>
<dbReference type="PANTHER" id="PTHR20835:SF0">
    <property type="entry name" value="E3 UBIQUITIN-PROTEIN LIGASE PPP1R11"/>
    <property type="match status" value="1"/>
</dbReference>
<dbReference type="EMBL" id="KB467987">
    <property type="protein sequence ID" value="PCH39351.1"/>
    <property type="molecule type" value="Genomic_DNA"/>
</dbReference>
<evidence type="ECO:0000313" key="5">
    <source>
        <dbReference type="Proteomes" id="UP000218811"/>
    </source>
</evidence>
<dbReference type="PANTHER" id="PTHR20835">
    <property type="entry name" value="E3 UBIQUITIN-PROTEIN LIGASE PPP1R11-RELATED"/>
    <property type="match status" value="1"/>
</dbReference>
<dbReference type="Pfam" id="PF07491">
    <property type="entry name" value="PPI_Ypi1"/>
    <property type="match status" value="1"/>
</dbReference>
<feature type="compositionally biased region" description="Acidic residues" evidence="3">
    <location>
        <begin position="90"/>
        <end position="100"/>
    </location>
</feature>
<feature type="compositionally biased region" description="Basic residues" evidence="3">
    <location>
        <begin position="160"/>
        <end position="171"/>
    </location>
</feature>
<name>A0A2H3JBS0_WOLCO</name>